<sequence>ASILQQKPSTTRYPLTRVLLAIRKECRKNHAMPDTIKSKQGLVIVVSFAPSSSSSPPPRPAAHALTDLLTS</sequence>
<dbReference type="Proteomes" id="UP000762676">
    <property type="component" value="Unassembled WGS sequence"/>
</dbReference>
<evidence type="ECO:0000256" key="1">
    <source>
        <dbReference type="SAM" id="MobiDB-lite"/>
    </source>
</evidence>
<organism evidence="2 3">
    <name type="scientific">Elysia marginata</name>
    <dbReference type="NCBI Taxonomy" id="1093978"/>
    <lineage>
        <taxon>Eukaryota</taxon>
        <taxon>Metazoa</taxon>
        <taxon>Spiralia</taxon>
        <taxon>Lophotrochozoa</taxon>
        <taxon>Mollusca</taxon>
        <taxon>Gastropoda</taxon>
        <taxon>Heterobranchia</taxon>
        <taxon>Euthyneura</taxon>
        <taxon>Panpulmonata</taxon>
        <taxon>Sacoglossa</taxon>
        <taxon>Placobranchoidea</taxon>
        <taxon>Plakobranchidae</taxon>
        <taxon>Elysia</taxon>
    </lineage>
</organism>
<keyword evidence="3" id="KW-1185">Reference proteome</keyword>
<accession>A0AAV4HJR7</accession>
<evidence type="ECO:0000313" key="3">
    <source>
        <dbReference type="Proteomes" id="UP000762676"/>
    </source>
</evidence>
<name>A0AAV4HJR7_9GAST</name>
<feature type="region of interest" description="Disordered" evidence="1">
    <location>
        <begin position="49"/>
        <end position="71"/>
    </location>
</feature>
<dbReference type="AlphaFoldDB" id="A0AAV4HJR7"/>
<proteinExistence type="predicted"/>
<dbReference type="EMBL" id="BMAT01002011">
    <property type="protein sequence ID" value="GFR97026.1"/>
    <property type="molecule type" value="Genomic_DNA"/>
</dbReference>
<gene>
    <name evidence="2" type="ORF">ElyMa_000982500</name>
</gene>
<feature type="non-terminal residue" evidence="2">
    <location>
        <position position="1"/>
    </location>
</feature>
<reference evidence="2 3" key="1">
    <citation type="journal article" date="2021" name="Elife">
        <title>Chloroplast acquisition without the gene transfer in kleptoplastic sea slugs, Plakobranchus ocellatus.</title>
        <authorList>
            <person name="Maeda T."/>
            <person name="Takahashi S."/>
            <person name="Yoshida T."/>
            <person name="Shimamura S."/>
            <person name="Takaki Y."/>
            <person name="Nagai Y."/>
            <person name="Toyoda A."/>
            <person name="Suzuki Y."/>
            <person name="Arimoto A."/>
            <person name="Ishii H."/>
            <person name="Satoh N."/>
            <person name="Nishiyama T."/>
            <person name="Hasebe M."/>
            <person name="Maruyama T."/>
            <person name="Minagawa J."/>
            <person name="Obokata J."/>
            <person name="Shigenobu S."/>
        </authorList>
    </citation>
    <scope>NUCLEOTIDE SEQUENCE [LARGE SCALE GENOMIC DNA]</scope>
</reference>
<comment type="caution">
    <text evidence="2">The sequence shown here is derived from an EMBL/GenBank/DDBJ whole genome shotgun (WGS) entry which is preliminary data.</text>
</comment>
<protein>
    <submittedName>
        <fullName evidence="2">Uncharacterized protein</fullName>
    </submittedName>
</protein>
<evidence type="ECO:0000313" key="2">
    <source>
        <dbReference type="EMBL" id="GFR97026.1"/>
    </source>
</evidence>